<dbReference type="Proteomes" id="UP000217954">
    <property type="component" value="Chromosome"/>
</dbReference>
<dbReference type="SUPFAM" id="SSF53807">
    <property type="entry name" value="Helical backbone' metal receptor"/>
    <property type="match status" value="1"/>
</dbReference>
<dbReference type="EMBL" id="AP018165">
    <property type="protein sequence ID" value="BAX95873.1"/>
    <property type="molecule type" value="Genomic_DNA"/>
</dbReference>
<comment type="subcellular location">
    <subcellularLocation>
        <location evidence="1">Cell envelope</location>
    </subcellularLocation>
</comment>
<dbReference type="GO" id="GO:0030001">
    <property type="term" value="P:metal ion transport"/>
    <property type="evidence" value="ECO:0007669"/>
    <property type="project" value="InterPro"/>
</dbReference>
<dbReference type="AlphaFoldDB" id="A0A1Z4ESF8"/>
<keyword evidence="2" id="KW-0813">Transport</keyword>
<dbReference type="Gene3D" id="3.40.50.1980">
    <property type="entry name" value="Nitrogenase molybdenum iron protein domain"/>
    <property type="match status" value="2"/>
</dbReference>
<dbReference type="PROSITE" id="PS51257">
    <property type="entry name" value="PROKAR_LIPOPROTEIN"/>
    <property type="match status" value="1"/>
</dbReference>
<dbReference type="OrthoDB" id="5296019at2"/>
<evidence type="ECO:0000313" key="5">
    <source>
        <dbReference type="EMBL" id="BAX95873.1"/>
    </source>
</evidence>
<evidence type="ECO:0000256" key="3">
    <source>
        <dbReference type="ARBA" id="ARBA00022723"/>
    </source>
</evidence>
<dbReference type="PANTHER" id="PTHR42953">
    <property type="entry name" value="HIGH-AFFINITY ZINC UPTAKE SYSTEM PROTEIN ZNUA-RELATED"/>
    <property type="match status" value="1"/>
</dbReference>
<accession>A0A1Z4ESF8</accession>
<evidence type="ECO:0000256" key="1">
    <source>
        <dbReference type="ARBA" id="ARBA00004196"/>
    </source>
</evidence>
<evidence type="ECO:0000256" key="4">
    <source>
        <dbReference type="ARBA" id="ARBA00022729"/>
    </source>
</evidence>
<keyword evidence="3" id="KW-0479">Metal-binding</keyword>
<dbReference type="Pfam" id="PF01297">
    <property type="entry name" value="ZnuA"/>
    <property type="match status" value="1"/>
</dbReference>
<keyword evidence="6" id="KW-1185">Reference proteome</keyword>
<dbReference type="InterPro" id="IPR050492">
    <property type="entry name" value="Bact_metal-bind_prot9"/>
</dbReference>
<keyword evidence="4" id="KW-0732">Signal</keyword>
<evidence type="ECO:0000313" key="6">
    <source>
        <dbReference type="Proteomes" id="UP000217954"/>
    </source>
</evidence>
<name>A0A1Z4ESF8_9MYCO</name>
<protein>
    <submittedName>
        <fullName evidence="5">Putative ABC transporter, solute binding protein</fullName>
    </submittedName>
</protein>
<organism evidence="5 6">
    <name type="scientific">[Mycobacterium] stephanolepidis</name>
    <dbReference type="NCBI Taxonomy" id="1520670"/>
    <lineage>
        <taxon>Bacteria</taxon>
        <taxon>Bacillati</taxon>
        <taxon>Actinomycetota</taxon>
        <taxon>Actinomycetes</taxon>
        <taxon>Mycobacteriales</taxon>
        <taxon>Mycobacteriaceae</taxon>
        <taxon>Mycobacteroides</taxon>
    </lineage>
</organism>
<dbReference type="InterPro" id="IPR006127">
    <property type="entry name" value="ZnuA-like"/>
</dbReference>
<sequence>MHARVTGLALAVTTVGTLALSGCGQAAQRSGEPTVVASTDAWASVAQAVAGDHAKVSALVSGANTDPHSFEVTPAAAAQVQDATLVVYNGDGYDPFIDKLLKDGQPRVNAYQLLPADSADKNEHVFYSLSTAKKVADQVADELAKADPDDADTYRANAKTFGQQLDSISDLQHGIAEKDHGKGILATEPVASHLVSHCELVDRTPHDFAEAAEQGQDPSPADVATALDLINTKQVAALLFNSQTAGPVTNQLKQAAESHGVPVVTVTETLPDGTDYITWQRRTTEQLATALRY</sequence>
<gene>
    <name evidence="5" type="ORF">MSTE_00532</name>
</gene>
<dbReference type="PANTHER" id="PTHR42953:SF1">
    <property type="entry name" value="METAL-BINDING PROTEIN HI_0362-RELATED"/>
    <property type="match status" value="1"/>
</dbReference>
<dbReference type="GO" id="GO:0030313">
    <property type="term" value="C:cell envelope"/>
    <property type="evidence" value="ECO:0007669"/>
    <property type="project" value="UniProtKB-SubCell"/>
</dbReference>
<dbReference type="RefSeq" id="WP_096498769.1">
    <property type="nucleotide sequence ID" value="NZ_AP018165.1"/>
</dbReference>
<dbReference type="GO" id="GO:0046872">
    <property type="term" value="F:metal ion binding"/>
    <property type="evidence" value="ECO:0007669"/>
    <property type="project" value="UniProtKB-KW"/>
</dbReference>
<dbReference type="KEGG" id="mste:MSTE_00532"/>
<reference evidence="5 6" key="2">
    <citation type="journal article" date="2017" name="Int. J. Syst. Evol. Microbiol.">
        <title>Mycobacterium stephanolepidis sp. nov., a rapidly growing species related to Mycobacterium chelonae, isolated from marine teleost fish, Stephanolepis cirrhifer.</title>
        <authorList>
            <person name="Fukano H."/>
            <person name="Wada S."/>
            <person name="Kurata O."/>
            <person name="Katayama K."/>
            <person name="Fujiwara N."/>
            <person name="Hoshino Y."/>
        </authorList>
    </citation>
    <scope>NUCLEOTIDE SEQUENCE [LARGE SCALE GENOMIC DNA]</scope>
    <source>
        <strain evidence="5 6">NJB0901</strain>
    </source>
</reference>
<reference evidence="6" key="1">
    <citation type="journal article" date="2017" name="Genome Announc.">
        <title>Complete Genome Sequence of Mycobacterium stephanolepidis.</title>
        <authorList>
            <person name="Fukano H."/>
            <person name="Yoshida M."/>
            <person name="Katayama Y."/>
            <person name="Omatsu T."/>
            <person name="Mizutani T."/>
            <person name="Kurata O."/>
            <person name="Wada S."/>
            <person name="Hoshino Y."/>
        </authorList>
    </citation>
    <scope>NUCLEOTIDE SEQUENCE [LARGE SCALE GENOMIC DNA]</scope>
    <source>
        <strain evidence="6">NJB0901</strain>
    </source>
</reference>
<evidence type="ECO:0000256" key="2">
    <source>
        <dbReference type="ARBA" id="ARBA00022448"/>
    </source>
</evidence>
<proteinExistence type="predicted"/>